<dbReference type="InterPro" id="IPR053016">
    <property type="entry name" value="CTF18-RFC_complex"/>
</dbReference>
<proteinExistence type="predicted"/>
<feature type="compositionally biased region" description="Basic and acidic residues" evidence="3">
    <location>
        <begin position="91"/>
        <end position="100"/>
    </location>
</feature>
<evidence type="ECO:0000256" key="3">
    <source>
        <dbReference type="SAM" id="MobiDB-lite"/>
    </source>
</evidence>
<evidence type="ECO:0000256" key="1">
    <source>
        <dbReference type="ARBA" id="ARBA00004123"/>
    </source>
</evidence>
<evidence type="ECO:0000256" key="2">
    <source>
        <dbReference type="ARBA" id="ARBA00023242"/>
    </source>
</evidence>
<sequence length="217" mass="24600">MDMDIPDLEKLEWLESHTAHYDEEFEDEDLEIEAISPPSSPELRKSSEKPTLSLPSKPSPLKSSSIINKNVKKRFRSNFSELLGENPLDPIENKKGRTEEESQNNGGGSGILLDDHENEIVGNENVGASINDGRRDEDAEWLRYSPPRIVREDRVIVEEREERILSRFATEIEGDCVPVTGLDGERVYAKMCRGMMVEEDRMKKLSVKGDSNGEIQL</sequence>
<comment type="subcellular location">
    <subcellularLocation>
        <location evidence="1">Nucleus</location>
    </subcellularLocation>
</comment>
<evidence type="ECO:0000313" key="4">
    <source>
        <dbReference type="EMBL" id="CAA2955449.1"/>
    </source>
</evidence>
<dbReference type="Proteomes" id="UP000594638">
    <property type="component" value="Unassembled WGS sequence"/>
</dbReference>
<comment type="caution">
    <text evidence="4">The sequence shown here is derived from an EMBL/GenBank/DDBJ whole genome shotgun (WGS) entry which is preliminary data.</text>
</comment>
<dbReference type="AlphaFoldDB" id="A0A8S0PRS7"/>
<dbReference type="Gramene" id="OE9A080952T1">
    <property type="protein sequence ID" value="OE9A080952C1"/>
    <property type="gene ID" value="OE9A080952"/>
</dbReference>
<feature type="region of interest" description="Disordered" evidence="3">
    <location>
        <begin position="79"/>
        <end position="109"/>
    </location>
</feature>
<gene>
    <name evidence="4" type="ORF">OLEA9_A080952</name>
</gene>
<feature type="compositionally biased region" description="Low complexity" evidence="3">
    <location>
        <begin position="49"/>
        <end position="67"/>
    </location>
</feature>
<keyword evidence="2" id="KW-0539">Nucleus</keyword>
<evidence type="ECO:0000313" key="5">
    <source>
        <dbReference type="Proteomes" id="UP000594638"/>
    </source>
</evidence>
<organism evidence="4 5">
    <name type="scientific">Olea europaea subsp. europaea</name>
    <dbReference type="NCBI Taxonomy" id="158383"/>
    <lineage>
        <taxon>Eukaryota</taxon>
        <taxon>Viridiplantae</taxon>
        <taxon>Streptophyta</taxon>
        <taxon>Embryophyta</taxon>
        <taxon>Tracheophyta</taxon>
        <taxon>Spermatophyta</taxon>
        <taxon>Magnoliopsida</taxon>
        <taxon>eudicotyledons</taxon>
        <taxon>Gunneridae</taxon>
        <taxon>Pentapetalae</taxon>
        <taxon>asterids</taxon>
        <taxon>lamiids</taxon>
        <taxon>Lamiales</taxon>
        <taxon>Oleaceae</taxon>
        <taxon>Oleeae</taxon>
        <taxon>Olea</taxon>
    </lineage>
</organism>
<dbReference type="PANTHER" id="PTHR46765">
    <property type="entry name" value="P-LOOP CONTAINING NUCLEOSIDE TRIPHOSPHATE HYDROLASES SUPERFAMILY PROTEIN"/>
    <property type="match status" value="1"/>
</dbReference>
<feature type="region of interest" description="Disordered" evidence="3">
    <location>
        <begin position="22"/>
        <end position="67"/>
    </location>
</feature>
<dbReference type="GO" id="GO:0005634">
    <property type="term" value="C:nucleus"/>
    <property type="evidence" value="ECO:0007669"/>
    <property type="project" value="UniProtKB-SubCell"/>
</dbReference>
<name>A0A8S0PRS7_OLEEU</name>
<reference evidence="4 5" key="1">
    <citation type="submission" date="2019-12" db="EMBL/GenBank/DDBJ databases">
        <authorList>
            <person name="Alioto T."/>
            <person name="Alioto T."/>
            <person name="Gomez Garrido J."/>
        </authorList>
    </citation>
    <scope>NUCLEOTIDE SEQUENCE [LARGE SCALE GENOMIC DNA]</scope>
</reference>
<keyword evidence="5" id="KW-1185">Reference proteome</keyword>
<protein>
    <submittedName>
        <fullName evidence="4">Uncharacterized protein</fullName>
    </submittedName>
</protein>
<dbReference type="PANTHER" id="PTHR46765:SF1">
    <property type="entry name" value="P-LOOP CONTAINING NUCLEOSIDE TRIPHOSPHATE HYDROLASES SUPERFAMILY PROTEIN"/>
    <property type="match status" value="1"/>
</dbReference>
<accession>A0A8S0PRS7</accession>
<dbReference type="OrthoDB" id="1741383at2759"/>
<feature type="compositionally biased region" description="Acidic residues" evidence="3">
    <location>
        <begin position="23"/>
        <end position="32"/>
    </location>
</feature>
<dbReference type="EMBL" id="CACTIH010000151">
    <property type="protein sequence ID" value="CAA2955449.1"/>
    <property type="molecule type" value="Genomic_DNA"/>
</dbReference>